<dbReference type="InterPro" id="IPR011990">
    <property type="entry name" value="TPR-like_helical_dom_sf"/>
</dbReference>
<feature type="compositionally biased region" description="Polar residues" evidence="2">
    <location>
        <begin position="94"/>
        <end position="118"/>
    </location>
</feature>
<dbReference type="Pfam" id="PF00226">
    <property type="entry name" value="DnaJ"/>
    <property type="match status" value="1"/>
</dbReference>
<evidence type="ECO:0000256" key="2">
    <source>
        <dbReference type="SAM" id="MobiDB-lite"/>
    </source>
</evidence>
<dbReference type="PRINTS" id="PR00625">
    <property type="entry name" value="JDOMAIN"/>
</dbReference>
<evidence type="ECO:0000256" key="1">
    <source>
        <dbReference type="SAM" id="Coils"/>
    </source>
</evidence>
<dbReference type="InterPro" id="IPR052758">
    <property type="entry name" value="SRC_co-chaperone"/>
</dbReference>
<feature type="compositionally biased region" description="Low complexity" evidence="2">
    <location>
        <begin position="661"/>
        <end position="678"/>
    </location>
</feature>
<dbReference type="Gene3D" id="1.25.40.10">
    <property type="entry name" value="Tetratricopeptide repeat domain"/>
    <property type="match status" value="1"/>
</dbReference>
<feature type="compositionally biased region" description="Low complexity" evidence="2">
    <location>
        <begin position="19"/>
        <end position="49"/>
    </location>
</feature>
<feature type="coiled-coil region" evidence="1">
    <location>
        <begin position="265"/>
        <end position="292"/>
    </location>
</feature>
<feature type="compositionally biased region" description="Low complexity" evidence="2">
    <location>
        <begin position="119"/>
        <end position="130"/>
    </location>
</feature>
<dbReference type="PROSITE" id="PS50076">
    <property type="entry name" value="DNAJ_2"/>
    <property type="match status" value="1"/>
</dbReference>
<dbReference type="SMART" id="SM00028">
    <property type="entry name" value="TPR"/>
    <property type="match status" value="3"/>
</dbReference>
<evidence type="ECO:0000313" key="5">
    <source>
        <dbReference type="Proteomes" id="UP000660262"/>
    </source>
</evidence>
<gene>
    <name evidence="4" type="ORF">PPROV_000218200</name>
</gene>
<keyword evidence="5" id="KW-1185">Reference proteome</keyword>
<feature type="compositionally biased region" description="Polar residues" evidence="2">
    <location>
        <begin position="1"/>
        <end position="18"/>
    </location>
</feature>
<feature type="compositionally biased region" description="Basic residues" evidence="2">
    <location>
        <begin position="695"/>
        <end position="704"/>
    </location>
</feature>
<feature type="region of interest" description="Disordered" evidence="2">
    <location>
        <begin position="523"/>
        <end position="550"/>
    </location>
</feature>
<evidence type="ECO:0000259" key="3">
    <source>
        <dbReference type="PROSITE" id="PS50076"/>
    </source>
</evidence>
<dbReference type="AlphaFoldDB" id="A0A830HE98"/>
<feature type="compositionally biased region" description="Polar residues" evidence="2">
    <location>
        <begin position="54"/>
        <end position="66"/>
    </location>
</feature>
<evidence type="ECO:0000313" key="4">
    <source>
        <dbReference type="EMBL" id="GHP03427.1"/>
    </source>
</evidence>
<dbReference type="PANTHER" id="PTHR44200:SF1">
    <property type="entry name" value="DNAJ HOMOLOG SUBFAMILY C MEMBER 7"/>
    <property type="match status" value="1"/>
</dbReference>
<proteinExistence type="predicted"/>
<dbReference type="Gene3D" id="1.10.287.110">
    <property type="entry name" value="DnaJ domain"/>
    <property type="match status" value="1"/>
</dbReference>
<dbReference type="SUPFAM" id="SSF48452">
    <property type="entry name" value="TPR-like"/>
    <property type="match status" value="1"/>
</dbReference>
<organism evidence="4 5">
    <name type="scientific">Pycnococcus provasolii</name>
    <dbReference type="NCBI Taxonomy" id="41880"/>
    <lineage>
        <taxon>Eukaryota</taxon>
        <taxon>Viridiplantae</taxon>
        <taxon>Chlorophyta</taxon>
        <taxon>Pseudoscourfieldiophyceae</taxon>
        <taxon>Pseudoscourfieldiales</taxon>
        <taxon>Pycnococcaceae</taxon>
        <taxon>Pycnococcus</taxon>
    </lineage>
</organism>
<keyword evidence="1" id="KW-0175">Coiled coil</keyword>
<protein>
    <recommendedName>
        <fullName evidence="3">J domain-containing protein</fullName>
    </recommendedName>
</protein>
<dbReference type="Proteomes" id="UP000660262">
    <property type="component" value="Unassembled WGS sequence"/>
</dbReference>
<feature type="region of interest" description="Disordered" evidence="2">
    <location>
        <begin position="154"/>
        <end position="202"/>
    </location>
</feature>
<dbReference type="CDD" id="cd06257">
    <property type="entry name" value="DnaJ"/>
    <property type="match status" value="1"/>
</dbReference>
<accession>A0A830HE98</accession>
<feature type="region of interest" description="Disordered" evidence="2">
    <location>
        <begin position="465"/>
        <end position="489"/>
    </location>
</feature>
<feature type="region of interest" description="Disordered" evidence="2">
    <location>
        <begin position="83"/>
        <end position="137"/>
    </location>
</feature>
<dbReference type="EMBL" id="BNJQ01000005">
    <property type="protein sequence ID" value="GHP03427.1"/>
    <property type="molecule type" value="Genomic_DNA"/>
</dbReference>
<dbReference type="OrthoDB" id="445556at2759"/>
<feature type="region of interest" description="Disordered" evidence="2">
    <location>
        <begin position="641"/>
        <end position="726"/>
    </location>
</feature>
<dbReference type="Pfam" id="PF06818">
    <property type="entry name" value="Fez1"/>
    <property type="match status" value="1"/>
</dbReference>
<dbReference type="InterPro" id="IPR036869">
    <property type="entry name" value="J_dom_sf"/>
</dbReference>
<feature type="compositionally biased region" description="Basic and acidic residues" evidence="2">
    <location>
        <begin position="523"/>
        <end position="541"/>
    </location>
</feature>
<dbReference type="InterPro" id="IPR019734">
    <property type="entry name" value="TPR_rpt"/>
</dbReference>
<feature type="region of interest" description="Disordered" evidence="2">
    <location>
        <begin position="1"/>
        <end position="66"/>
    </location>
</feature>
<feature type="coiled-coil region" evidence="1">
    <location>
        <begin position="359"/>
        <end position="464"/>
    </location>
</feature>
<reference evidence="4" key="1">
    <citation type="submission" date="2020-10" db="EMBL/GenBank/DDBJ databases">
        <title>Unveiling of a novel bifunctional photoreceptor, Dualchrome1, isolated from a cosmopolitan green alga.</title>
        <authorList>
            <person name="Suzuki S."/>
            <person name="Kawachi M."/>
        </authorList>
    </citation>
    <scope>NUCLEOTIDE SEQUENCE</scope>
    <source>
        <strain evidence="4">NIES 2893</strain>
    </source>
</reference>
<dbReference type="SMART" id="SM00271">
    <property type="entry name" value="DnaJ"/>
    <property type="match status" value="1"/>
</dbReference>
<dbReference type="SUPFAM" id="SSF46565">
    <property type="entry name" value="Chaperone J-domain"/>
    <property type="match status" value="1"/>
</dbReference>
<name>A0A830HE98_9CHLO</name>
<dbReference type="InterPro" id="IPR001623">
    <property type="entry name" value="DnaJ_domain"/>
</dbReference>
<comment type="caution">
    <text evidence="4">The sequence shown here is derived from an EMBL/GenBank/DDBJ whole genome shotgun (WGS) entry which is preliminary data.</text>
</comment>
<feature type="domain" description="J" evidence="3">
    <location>
        <begin position="727"/>
        <end position="794"/>
    </location>
</feature>
<feature type="compositionally biased region" description="Acidic residues" evidence="2">
    <location>
        <begin position="165"/>
        <end position="184"/>
    </location>
</feature>
<dbReference type="PANTHER" id="PTHR44200">
    <property type="entry name" value="DNAJ HOMOLOG SUBFAMILY C MEMBER 7"/>
    <property type="match status" value="1"/>
</dbReference>
<sequence>MKQLQSAVAQFQKARQTRPSPGGASASAAASGAPSASGGSSAPPHSGSGVVLTELNNNTSLGGATTLSSGMQASAATAMGLAGAPPRIVRSKTMPDNSKTNTTADYQHHASPNRSQQATTTTTTTNSSSSFPEDEFASPNAYLEGTFSEAVNLLKTPRAGPPPPELDDDDEGGNNNDGGDDAGDVDGSGNRHHDDVDDMAVDDDVDDARNSYAEHELPDQVAVPATGCGEATAREAVETAAARHAVLATMVTELRASQRRMSQRYDDASRRLANVQGELKRASKECADMRTARRSARAALAEMAHQNARLVQVFVEKKQEVRRLTEELAAVSGKAPASAEGALAASNKDGDNPSIKLELEMLRCELNDVSKARDEAVERASRNEGDAEKHRRQCERLRAELREARHVADGTVHDGASERERWEEERRMMEARLAKVEEESRDKEKNMVNEMAVLKDQLRLARAEARRMPSPAPSPAASTGAADEPAKVETQTVRFLREETDRLSRENARLDRELRKIREEKDKFQSAATTERRRADAERRKAAGNAAYHQGKYKEAHAEYTAALSAASGEAAEPRLRAVLHCNRAAASHAMGKYVEAVADCCAALHLDARYPRAYQRRADAYAALGDWAAAARDLRTLTGLPGAPPDAAQRAADAARRAARATSGAGESRAGGSSSHSSSHHHHHSSNSNSSHQQGRHQQHHQHQQQYGGARGGGSSSSSSSSSFTDHYSVLGVNADANENEVRKAYHRLALRYHPDKVSADDRAAAEHKIKLVNAAYAVLSSPSARKKFDGDRLRQTAGRAASHWAAQAAASAAAAAARSSRYGGSRR</sequence>